<dbReference type="STRING" id="549789.NIES30_23525"/>
<evidence type="ECO:0000313" key="2">
    <source>
        <dbReference type="EMBL" id="OKH44100.1"/>
    </source>
</evidence>
<protein>
    <recommendedName>
        <fullName evidence="1">DUF6884 domain-containing protein</fullName>
    </recommendedName>
</protein>
<comment type="caution">
    <text evidence="2">The sequence shown here is derived from an EMBL/GenBank/DDBJ whole genome shotgun (WGS) entry which is preliminary data.</text>
</comment>
<organism evidence="2 3">
    <name type="scientific">Phormidium tenue NIES-30</name>
    <dbReference type="NCBI Taxonomy" id="549789"/>
    <lineage>
        <taxon>Bacteria</taxon>
        <taxon>Bacillati</taxon>
        <taxon>Cyanobacteriota</taxon>
        <taxon>Cyanophyceae</taxon>
        <taxon>Oscillatoriophycideae</taxon>
        <taxon>Oscillatoriales</taxon>
        <taxon>Oscillatoriaceae</taxon>
        <taxon>Phormidium</taxon>
    </lineage>
</organism>
<dbReference type="RefSeq" id="WP_073610885.1">
    <property type="nucleotide sequence ID" value="NZ_MRCG01000026.1"/>
</dbReference>
<evidence type="ECO:0000313" key="3">
    <source>
        <dbReference type="Proteomes" id="UP000185557"/>
    </source>
</evidence>
<reference evidence="2 3" key="1">
    <citation type="submission" date="2016-11" db="EMBL/GenBank/DDBJ databases">
        <title>Draft Genome Sequences of Nine Cyanobacterial Strains from Diverse Habitats.</title>
        <authorList>
            <person name="Zhu T."/>
            <person name="Hou S."/>
            <person name="Lu X."/>
            <person name="Hess W.R."/>
        </authorList>
    </citation>
    <scope>NUCLEOTIDE SEQUENCE [LARGE SCALE GENOMIC DNA]</scope>
    <source>
        <strain evidence="2 3">NIES-30</strain>
    </source>
</reference>
<dbReference type="Proteomes" id="UP000185557">
    <property type="component" value="Unassembled WGS sequence"/>
</dbReference>
<accession>A0A1U7IZ49</accession>
<feature type="domain" description="DUF6884" evidence="1">
    <location>
        <begin position="44"/>
        <end position="161"/>
    </location>
</feature>
<dbReference type="AlphaFoldDB" id="A0A1U7IZ49"/>
<evidence type="ECO:0000259" key="1">
    <source>
        <dbReference type="Pfam" id="PF21818"/>
    </source>
</evidence>
<gene>
    <name evidence="2" type="ORF">NIES30_23525</name>
</gene>
<dbReference type="OrthoDB" id="233198at2"/>
<dbReference type="EMBL" id="MRCG01000026">
    <property type="protein sequence ID" value="OKH44100.1"/>
    <property type="molecule type" value="Genomic_DNA"/>
</dbReference>
<sequence length="237" mass="26696">MPYPRVLVITSCTGEKRFKPEKQLTIEDFKDEARLIDREVELGDYACPAGEMYTGMQHLRLMEGVQKLRDALGHKALDVSILSAGYGVISERQMIVPYEVTFNGMKSHEVDAWAIHLGVHDAIASLISAYDLIFFLLGDNYLRATTLPLVSRTDQTFVFLASRGQADSIQGMAAKTYVMPLSNPEAKRYRYGLVGLKGFLFKQFAEIVAYQPTLLKEVYETPQTFQTLIDQQTALRA</sequence>
<name>A0A1U7IZ49_9CYAN</name>
<dbReference type="InterPro" id="IPR049251">
    <property type="entry name" value="DUF6884"/>
</dbReference>
<proteinExistence type="predicted"/>
<dbReference type="Pfam" id="PF21818">
    <property type="entry name" value="DUF6884"/>
    <property type="match status" value="1"/>
</dbReference>
<keyword evidence="3" id="KW-1185">Reference proteome</keyword>